<comment type="caution">
    <text evidence="2">The sequence shown here is derived from an EMBL/GenBank/DDBJ whole genome shotgun (WGS) entry which is preliminary data.</text>
</comment>
<dbReference type="Gene3D" id="3.40.630.30">
    <property type="match status" value="1"/>
</dbReference>
<name>A0A2S6HNH3_9FIRM</name>
<dbReference type="PROSITE" id="PS51186">
    <property type="entry name" value="GNAT"/>
    <property type="match status" value="1"/>
</dbReference>
<dbReference type="RefSeq" id="WP_104438697.1">
    <property type="nucleotide sequence ID" value="NZ_PTJA01000012.1"/>
</dbReference>
<dbReference type="Proteomes" id="UP000237749">
    <property type="component" value="Unassembled WGS sequence"/>
</dbReference>
<dbReference type="Pfam" id="PF13527">
    <property type="entry name" value="Acetyltransf_9"/>
    <property type="match status" value="1"/>
</dbReference>
<dbReference type="InterPro" id="IPR016181">
    <property type="entry name" value="Acyl_CoA_acyltransferase"/>
</dbReference>
<dbReference type="EMBL" id="PTJA01000012">
    <property type="protein sequence ID" value="PPK79009.1"/>
    <property type="molecule type" value="Genomic_DNA"/>
</dbReference>
<evidence type="ECO:0000313" key="2">
    <source>
        <dbReference type="EMBL" id="PPK79009.1"/>
    </source>
</evidence>
<feature type="domain" description="N-acetyltransferase" evidence="1">
    <location>
        <begin position="13"/>
        <end position="160"/>
    </location>
</feature>
<dbReference type="GO" id="GO:0016747">
    <property type="term" value="F:acyltransferase activity, transferring groups other than amino-acyl groups"/>
    <property type="evidence" value="ECO:0007669"/>
    <property type="project" value="InterPro"/>
</dbReference>
<dbReference type="InterPro" id="IPR000182">
    <property type="entry name" value="GNAT_dom"/>
</dbReference>
<keyword evidence="3" id="KW-1185">Reference proteome</keyword>
<dbReference type="AlphaFoldDB" id="A0A2S6HNH3"/>
<accession>A0A2S6HNH3</accession>
<evidence type="ECO:0000259" key="1">
    <source>
        <dbReference type="PROSITE" id="PS51186"/>
    </source>
</evidence>
<sequence length="295" mass="35072">MQCNIKGQAYNYIDRVMEDEFTRNRYFQLSKDIYKLKYETWYQSGYMDNRYIPYVIMHGDTAVSSVAVCVNDINWKGQQKRYVQISTVMTLPEYRKKGLNRYLMENVLADWVDKCDAVYLLSNDSVVDFYPKFNFEEYKEFEYSKPILKSEGTYRKLNIEDPEDWEILIKSYKRGNPFSELKVDNLSQFVFHCIQFRTNDIYYIPQYDAVAVVKHEKNRLICYDVFADGNNRLEDILGVVANDDTDHVCLGFTPELKYGFIIEESQEEDNHLFVLKGKENIFRDNKVMFPMLSRA</sequence>
<proteinExistence type="predicted"/>
<organism evidence="2 3">
    <name type="scientific">Lacrimispora xylanisolvens</name>
    <dbReference type="NCBI Taxonomy" id="384636"/>
    <lineage>
        <taxon>Bacteria</taxon>
        <taxon>Bacillati</taxon>
        <taxon>Bacillota</taxon>
        <taxon>Clostridia</taxon>
        <taxon>Lachnospirales</taxon>
        <taxon>Lachnospiraceae</taxon>
        <taxon>Lacrimispora</taxon>
    </lineage>
</organism>
<keyword evidence="2" id="KW-0808">Transferase</keyword>
<protein>
    <submittedName>
        <fullName evidence="2">Acetyltransferase (GNAT) family protein</fullName>
    </submittedName>
</protein>
<reference evidence="2 3" key="1">
    <citation type="submission" date="2018-02" db="EMBL/GenBank/DDBJ databases">
        <title>Genomic Encyclopedia of Archaeal and Bacterial Type Strains, Phase II (KMG-II): from individual species to whole genera.</title>
        <authorList>
            <person name="Goeker M."/>
        </authorList>
    </citation>
    <scope>NUCLEOTIDE SEQUENCE [LARGE SCALE GENOMIC DNA]</scope>
    <source>
        <strain evidence="2 3">DSM 3808</strain>
    </source>
</reference>
<dbReference type="OrthoDB" id="9804948at2"/>
<dbReference type="SUPFAM" id="SSF55729">
    <property type="entry name" value="Acyl-CoA N-acyltransferases (Nat)"/>
    <property type="match status" value="1"/>
</dbReference>
<dbReference type="CDD" id="cd04301">
    <property type="entry name" value="NAT_SF"/>
    <property type="match status" value="1"/>
</dbReference>
<evidence type="ECO:0000313" key="3">
    <source>
        <dbReference type="Proteomes" id="UP000237749"/>
    </source>
</evidence>
<gene>
    <name evidence="2" type="ORF">BXY41_112169</name>
</gene>